<feature type="transmembrane region" description="Helical" evidence="1">
    <location>
        <begin position="93"/>
        <end position="110"/>
    </location>
</feature>
<proteinExistence type="predicted"/>
<dbReference type="HOGENOM" id="CLU_2105538_0_0_6"/>
<keyword evidence="1" id="KW-0472">Membrane</keyword>
<evidence type="ECO:0000313" key="3">
    <source>
        <dbReference type="Proteomes" id="UP000005959"/>
    </source>
</evidence>
<protein>
    <submittedName>
        <fullName evidence="2">Uncharacterized protein</fullName>
    </submittedName>
</protein>
<evidence type="ECO:0000313" key="2">
    <source>
        <dbReference type="EMBL" id="EHM39494.1"/>
    </source>
</evidence>
<comment type="caution">
    <text evidence="2">The sequence shown here is derived from an EMBL/GenBank/DDBJ whole genome shotgun (WGS) entry which is preliminary data.</text>
</comment>
<gene>
    <name evidence="2" type="ORF">HMPREF0454_03833</name>
</gene>
<sequence>MLRITLGGSSLKNKVLYKKLKKSKKNANTPVEFLIIKKIGGNLNAKKRLTIYVRSILIWIFKLSCKMHYILAFLSKADPTSGYRFYKRKEQKIIILLIIAIRNYCILPFVPRMAM</sequence>
<name>G9YB54_HAFAL</name>
<accession>G9YB54</accession>
<keyword evidence="1" id="KW-0812">Transmembrane</keyword>
<evidence type="ECO:0000256" key="1">
    <source>
        <dbReference type="SAM" id="Phobius"/>
    </source>
</evidence>
<keyword evidence="1" id="KW-1133">Transmembrane helix</keyword>
<reference evidence="2 3" key="1">
    <citation type="submission" date="2011-08" db="EMBL/GenBank/DDBJ databases">
        <authorList>
            <person name="Weinstock G."/>
            <person name="Sodergren E."/>
            <person name="Clifton S."/>
            <person name="Fulton L."/>
            <person name="Fulton B."/>
            <person name="Courtney L."/>
            <person name="Fronick C."/>
            <person name="Harrison M."/>
            <person name="Strong C."/>
            <person name="Farmer C."/>
            <person name="Delahaunty K."/>
            <person name="Markovic C."/>
            <person name="Hall O."/>
            <person name="Minx P."/>
            <person name="Tomlinson C."/>
            <person name="Mitreva M."/>
            <person name="Hou S."/>
            <person name="Chen J."/>
            <person name="Wollam A."/>
            <person name="Pepin K.H."/>
            <person name="Johnson M."/>
            <person name="Bhonagiri V."/>
            <person name="Zhang X."/>
            <person name="Suruliraj S."/>
            <person name="Warren W."/>
            <person name="Chinwalla A."/>
            <person name="Mardis E.R."/>
            <person name="Wilson R.K."/>
        </authorList>
    </citation>
    <scope>NUCLEOTIDE SEQUENCE [LARGE SCALE GENOMIC DNA]</scope>
    <source>
        <strain evidence="2 3">ATCC 51873</strain>
    </source>
</reference>
<feature type="transmembrane region" description="Helical" evidence="1">
    <location>
        <begin position="51"/>
        <end position="72"/>
    </location>
</feature>
<dbReference type="AlphaFoldDB" id="G9YB54"/>
<dbReference type="Proteomes" id="UP000005959">
    <property type="component" value="Unassembled WGS sequence"/>
</dbReference>
<organism evidence="2 3">
    <name type="scientific">Hafnia alvei ATCC 51873</name>
    <dbReference type="NCBI Taxonomy" id="1002364"/>
    <lineage>
        <taxon>Bacteria</taxon>
        <taxon>Pseudomonadati</taxon>
        <taxon>Pseudomonadota</taxon>
        <taxon>Gammaproteobacteria</taxon>
        <taxon>Enterobacterales</taxon>
        <taxon>Hafniaceae</taxon>
        <taxon>Hafnia</taxon>
    </lineage>
</organism>
<dbReference type="EMBL" id="AGCI01000092">
    <property type="protein sequence ID" value="EHM39494.1"/>
    <property type="molecule type" value="Genomic_DNA"/>
</dbReference>